<feature type="domain" description="UspA" evidence="2">
    <location>
        <begin position="1"/>
        <end position="168"/>
    </location>
</feature>
<keyword evidence="4" id="KW-1185">Reference proteome</keyword>
<proteinExistence type="inferred from homology"/>
<evidence type="ECO:0000259" key="2">
    <source>
        <dbReference type="Pfam" id="PF00582"/>
    </source>
</evidence>
<sequence>MYKKVVVAFDGSEGSEKALTHAVELSRTQQSQISVVFVEKEKDKYKNNTGFNMTMRNDMTLEEGGAYVGGSEERISEKEVVQSEPRAYAGNHPIFLEVKRKLEREQLPIQYEWLEGDPVNQLCNFASTHEADLIVIGSRGHSGIKKLVIGSVSEKVAKESDIPVLIVK</sequence>
<dbReference type="SUPFAM" id="SSF52402">
    <property type="entry name" value="Adenine nucleotide alpha hydrolases-like"/>
    <property type="match status" value="1"/>
</dbReference>
<dbReference type="Gene3D" id="3.40.50.620">
    <property type="entry name" value="HUPs"/>
    <property type="match status" value="1"/>
</dbReference>
<evidence type="ECO:0000313" key="3">
    <source>
        <dbReference type="EMBL" id="SFG23987.1"/>
    </source>
</evidence>
<dbReference type="PRINTS" id="PR01438">
    <property type="entry name" value="UNVRSLSTRESS"/>
</dbReference>
<reference evidence="4" key="1">
    <citation type="submission" date="2016-10" db="EMBL/GenBank/DDBJ databases">
        <authorList>
            <person name="Varghese N."/>
            <person name="Submissions S."/>
        </authorList>
    </citation>
    <scope>NUCLEOTIDE SEQUENCE [LARGE SCALE GENOMIC DNA]</scope>
    <source>
        <strain evidence="4">FP5</strain>
    </source>
</reference>
<dbReference type="InterPro" id="IPR006015">
    <property type="entry name" value="Universal_stress_UspA"/>
</dbReference>
<protein>
    <submittedName>
        <fullName evidence="3">Nucleotide-binding universal stress protein, UspA family</fullName>
    </submittedName>
</protein>
<dbReference type="Proteomes" id="UP000198897">
    <property type="component" value="Unassembled WGS sequence"/>
</dbReference>
<evidence type="ECO:0000256" key="1">
    <source>
        <dbReference type="ARBA" id="ARBA00008791"/>
    </source>
</evidence>
<dbReference type="PIRSF" id="PIRSF006276">
    <property type="entry name" value="UspA"/>
    <property type="match status" value="1"/>
</dbReference>
<name>A0A1I2QCI5_9BACI</name>
<dbReference type="PANTHER" id="PTHR46268:SF6">
    <property type="entry name" value="UNIVERSAL STRESS PROTEIN UP12"/>
    <property type="match status" value="1"/>
</dbReference>
<evidence type="ECO:0000313" key="4">
    <source>
        <dbReference type="Proteomes" id="UP000198897"/>
    </source>
</evidence>
<dbReference type="AlphaFoldDB" id="A0A1I2QCI5"/>
<dbReference type="OrthoDB" id="2426295at2"/>
<dbReference type="Pfam" id="PF00582">
    <property type="entry name" value="Usp"/>
    <property type="match status" value="1"/>
</dbReference>
<gene>
    <name evidence="3" type="ORF">SAMN05216353_12953</name>
</gene>
<dbReference type="CDD" id="cd00293">
    <property type="entry name" value="USP-like"/>
    <property type="match status" value="1"/>
</dbReference>
<dbReference type="RefSeq" id="WP_089752946.1">
    <property type="nucleotide sequence ID" value="NZ_FOOG01000029.1"/>
</dbReference>
<dbReference type="EMBL" id="FOOG01000029">
    <property type="protein sequence ID" value="SFG23987.1"/>
    <property type="molecule type" value="Genomic_DNA"/>
</dbReference>
<dbReference type="PANTHER" id="PTHR46268">
    <property type="entry name" value="STRESS RESPONSE PROTEIN NHAX"/>
    <property type="match status" value="1"/>
</dbReference>
<organism evidence="3 4">
    <name type="scientific">Halobacillus alkaliphilus</name>
    <dbReference type="NCBI Taxonomy" id="396056"/>
    <lineage>
        <taxon>Bacteria</taxon>
        <taxon>Bacillati</taxon>
        <taxon>Bacillota</taxon>
        <taxon>Bacilli</taxon>
        <taxon>Bacillales</taxon>
        <taxon>Bacillaceae</taxon>
        <taxon>Halobacillus</taxon>
    </lineage>
</organism>
<dbReference type="InterPro" id="IPR014729">
    <property type="entry name" value="Rossmann-like_a/b/a_fold"/>
</dbReference>
<dbReference type="InterPro" id="IPR006016">
    <property type="entry name" value="UspA"/>
</dbReference>
<comment type="similarity">
    <text evidence="1">Belongs to the universal stress protein A family.</text>
</comment>
<accession>A0A1I2QCI5</accession>